<keyword evidence="2" id="KW-1185">Reference proteome</keyword>
<protein>
    <recommendedName>
        <fullName evidence="3">PUB domain-containing protein</fullName>
    </recommendedName>
</protein>
<comment type="caution">
    <text evidence="1">The sequence shown here is derived from an EMBL/GenBank/DDBJ whole genome shotgun (WGS) entry which is preliminary data.</text>
</comment>
<evidence type="ECO:0000313" key="2">
    <source>
        <dbReference type="Proteomes" id="UP000038009"/>
    </source>
</evidence>
<sequence>MSVENTVDSGVSVGVGARAFPLLLDCLHPSVFKSGDSAESVDVQRCFRILLKLLSNRGQHPTDPLYASFSAVSTAWQSGVLPCVYVLRLVAWMGCVLNAEGSRYSFHSGSSAADHLRALDHRIKEVQCVAAVWSTPLVSLGTFADTAAASPAGNQFVNLGAARESLTKLYAGAANASLTGQDAVFRMYTSALQLELLRLTSCAIDGKAEMESGVSATKASLLFTQPIPVDVSMTDDSIQWLLRHASLCELTHECERAIAFVTTAASHTLISHASDFRSPTSLSVPSLSSALRDRIRKQAQAEQHQRYLQTTGPAYRLLSQEERHRGESVIVSIAGLLEQIAVVTETQGMVRADRLKARQLLDEFKQDGDLVTLYMLEERYAAELEEAKRRYGKPLVYAEYD</sequence>
<evidence type="ECO:0000313" key="1">
    <source>
        <dbReference type="EMBL" id="KPI88328.1"/>
    </source>
</evidence>
<gene>
    <name evidence="1" type="ORF">ABL78_2567</name>
</gene>
<dbReference type="Proteomes" id="UP000038009">
    <property type="component" value="Unassembled WGS sequence"/>
</dbReference>
<dbReference type="OrthoDB" id="263816at2759"/>
<accession>A0A0N1ILU1</accession>
<dbReference type="VEuPathDB" id="TriTrypDB:Lsey_0054_0050"/>
<proteinExistence type="predicted"/>
<organism evidence="1 2">
    <name type="scientific">Leptomonas seymouri</name>
    <dbReference type="NCBI Taxonomy" id="5684"/>
    <lineage>
        <taxon>Eukaryota</taxon>
        <taxon>Discoba</taxon>
        <taxon>Euglenozoa</taxon>
        <taxon>Kinetoplastea</taxon>
        <taxon>Metakinetoplastina</taxon>
        <taxon>Trypanosomatida</taxon>
        <taxon>Trypanosomatidae</taxon>
        <taxon>Leishmaniinae</taxon>
        <taxon>Leptomonas</taxon>
    </lineage>
</organism>
<name>A0A0N1ILU1_LEPSE</name>
<evidence type="ECO:0008006" key="3">
    <source>
        <dbReference type="Google" id="ProtNLM"/>
    </source>
</evidence>
<dbReference type="OMA" id="QGMVRHD"/>
<dbReference type="EMBL" id="LJSK01000054">
    <property type="protein sequence ID" value="KPI88328.1"/>
    <property type="molecule type" value="Genomic_DNA"/>
</dbReference>
<reference evidence="1 2" key="1">
    <citation type="journal article" date="2015" name="PLoS Pathog.">
        <title>Leptomonas seymouri: Adaptations to the Dixenous Life Cycle Analyzed by Genome Sequencing, Transcriptome Profiling and Co-infection with Leishmania donovani.</title>
        <authorList>
            <person name="Kraeva N."/>
            <person name="Butenko A."/>
            <person name="Hlavacova J."/>
            <person name="Kostygov A."/>
            <person name="Myskova J."/>
            <person name="Grybchuk D."/>
            <person name="Lestinova T."/>
            <person name="Votypka J."/>
            <person name="Volf P."/>
            <person name="Opperdoes F."/>
            <person name="Flegontov P."/>
            <person name="Lukes J."/>
            <person name="Yurchenko V."/>
        </authorList>
    </citation>
    <scope>NUCLEOTIDE SEQUENCE [LARGE SCALE GENOMIC DNA]</scope>
    <source>
        <strain evidence="1 2">ATCC 30220</strain>
    </source>
</reference>
<dbReference type="AlphaFoldDB" id="A0A0N1ILU1"/>